<proteinExistence type="predicted"/>
<organism evidence="1 2">
    <name type="scientific">Prototheca wickerhamii</name>
    <dbReference type="NCBI Taxonomy" id="3111"/>
    <lineage>
        <taxon>Eukaryota</taxon>
        <taxon>Viridiplantae</taxon>
        <taxon>Chlorophyta</taxon>
        <taxon>core chlorophytes</taxon>
        <taxon>Trebouxiophyceae</taxon>
        <taxon>Chlorellales</taxon>
        <taxon>Chlorellaceae</taxon>
        <taxon>Prototheca</taxon>
    </lineage>
</organism>
<gene>
    <name evidence="1" type="ORF">QBZ16_005283</name>
</gene>
<evidence type="ECO:0000313" key="2">
    <source>
        <dbReference type="Proteomes" id="UP001255856"/>
    </source>
</evidence>
<keyword evidence="2" id="KW-1185">Reference proteome</keyword>
<protein>
    <submittedName>
        <fullName evidence="1">Uncharacterized protein</fullName>
    </submittedName>
</protein>
<dbReference type="Proteomes" id="UP001255856">
    <property type="component" value="Unassembled WGS sequence"/>
</dbReference>
<name>A0AAD9MJU2_PROWI</name>
<accession>A0AAD9MJU2</accession>
<comment type="caution">
    <text evidence="1">The sequence shown here is derived from an EMBL/GenBank/DDBJ whole genome shotgun (WGS) entry which is preliminary data.</text>
</comment>
<sequence>MISVATAEPGSTLLFRLKSRANEHAQPSLKLEQGSSLGHQFYILPNSWERQANLTGTVEYADAPECSWPVAVEDPAATTTLLTQYHVDGSPGFAREYKTQVPVGNGKVVEFYTYYGPGVGQSPPPPSPPTPCPWRPITAYCIPMRDDQGTGCLLKVESAEPGARMWFNLVSTEGEPLQTSLYQETGATTAHKFVYLQDSKNIQANFTGTVGYSKQSNCEWPVSAYDPSATYTFMGMFFPVWHWQSRWEKFQVDVPLSGDRVETVYTFCWNRARVGDRCH</sequence>
<reference evidence="1" key="1">
    <citation type="submission" date="2021-01" db="EMBL/GenBank/DDBJ databases">
        <authorList>
            <person name="Eckstrom K.M.E."/>
        </authorList>
    </citation>
    <scope>NUCLEOTIDE SEQUENCE</scope>
    <source>
        <strain evidence="1">UVCC 0001</strain>
    </source>
</reference>
<evidence type="ECO:0000313" key="1">
    <source>
        <dbReference type="EMBL" id="KAK2077055.1"/>
    </source>
</evidence>
<dbReference type="AlphaFoldDB" id="A0AAD9MJU2"/>
<dbReference type="EMBL" id="JASFZW010000008">
    <property type="protein sequence ID" value="KAK2077055.1"/>
    <property type="molecule type" value="Genomic_DNA"/>
</dbReference>